<organism evidence="2 3">
    <name type="scientific">Cherax quadricarinatus</name>
    <name type="common">Australian red claw crayfish</name>
    <dbReference type="NCBI Taxonomy" id="27406"/>
    <lineage>
        <taxon>Eukaryota</taxon>
        <taxon>Metazoa</taxon>
        <taxon>Ecdysozoa</taxon>
        <taxon>Arthropoda</taxon>
        <taxon>Crustacea</taxon>
        <taxon>Multicrustacea</taxon>
        <taxon>Malacostraca</taxon>
        <taxon>Eumalacostraca</taxon>
        <taxon>Eucarida</taxon>
        <taxon>Decapoda</taxon>
        <taxon>Pleocyemata</taxon>
        <taxon>Astacidea</taxon>
        <taxon>Parastacoidea</taxon>
        <taxon>Parastacidae</taxon>
        <taxon>Cherax</taxon>
    </lineage>
</organism>
<reference evidence="2 3" key="1">
    <citation type="journal article" date="2024" name="BMC Genomics">
        <title>Genome assembly of redclaw crayfish (Cherax quadricarinatus) provides insights into its immune adaptation and hypoxia tolerance.</title>
        <authorList>
            <person name="Liu Z."/>
            <person name="Zheng J."/>
            <person name="Li H."/>
            <person name="Fang K."/>
            <person name="Wang S."/>
            <person name="He J."/>
            <person name="Zhou D."/>
            <person name="Weng S."/>
            <person name="Chi M."/>
            <person name="Gu Z."/>
            <person name="He J."/>
            <person name="Li F."/>
            <person name="Wang M."/>
        </authorList>
    </citation>
    <scope>NUCLEOTIDE SEQUENCE [LARGE SCALE GENOMIC DNA]</scope>
    <source>
        <strain evidence="2">ZL_2023a</strain>
    </source>
</reference>
<evidence type="ECO:0000313" key="3">
    <source>
        <dbReference type="Proteomes" id="UP001445076"/>
    </source>
</evidence>
<comment type="caution">
    <text evidence="2">The sequence shown here is derived from an EMBL/GenBank/DDBJ whole genome shotgun (WGS) entry which is preliminary data.</text>
</comment>
<dbReference type="SUPFAM" id="SSF56112">
    <property type="entry name" value="Protein kinase-like (PK-like)"/>
    <property type="match status" value="1"/>
</dbReference>
<dbReference type="InterPro" id="IPR015897">
    <property type="entry name" value="CHK_kinase-like"/>
</dbReference>
<protein>
    <recommendedName>
        <fullName evidence="1">CHK kinase-like domain-containing protein</fullName>
    </recommendedName>
</protein>
<dbReference type="EMBL" id="JARKIK010000010">
    <property type="protein sequence ID" value="KAK8748914.1"/>
    <property type="molecule type" value="Genomic_DNA"/>
</dbReference>
<dbReference type="PANTHER" id="PTHR11012">
    <property type="entry name" value="PROTEIN KINASE-LIKE DOMAIN-CONTAINING"/>
    <property type="match status" value="1"/>
</dbReference>
<proteinExistence type="predicted"/>
<dbReference type="InterPro" id="IPR011009">
    <property type="entry name" value="Kinase-like_dom_sf"/>
</dbReference>
<name>A0AAW0Y7X0_CHEQU</name>
<evidence type="ECO:0000313" key="2">
    <source>
        <dbReference type="EMBL" id="KAK8748914.1"/>
    </source>
</evidence>
<keyword evidence="3" id="KW-1185">Reference proteome</keyword>
<dbReference type="PANTHER" id="PTHR11012:SF30">
    <property type="entry name" value="PROTEIN KINASE-LIKE DOMAIN-CONTAINING"/>
    <property type="match status" value="1"/>
</dbReference>
<accession>A0AAW0Y7X0</accession>
<dbReference type="InterPro" id="IPR004119">
    <property type="entry name" value="EcKL"/>
</dbReference>
<dbReference type="AlphaFoldDB" id="A0AAW0Y7X0"/>
<dbReference type="Proteomes" id="UP001445076">
    <property type="component" value="Unassembled WGS sequence"/>
</dbReference>
<gene>
    <name evidence="2" type="ORF">OTU49_015588</name>
</gene>
<sequence>MPDSDGGKAVMPQSLIKEEHVLAALTADRGVSAQLISWSLQKFIEAGENATSFVICVQVEFSQNGKKERTNYIAKLNPLRGENWTDFMRMAFKKEIRFYNEIEPALTSQLKNGGLDALKIPRCFFASLQQDKEIILQEDLRAQGFQKYDRRKTMDISHATVVLQEMARFHASSFLLQAAESQDFHLKYDYLFLHWSNYKPKSGETYRVVMADSLDNARVLLETVDGYGRAAEWVESIKPRVLNMFKEHTTTTPPFSSVCHFDLVNNNFLFRYDEPGDPVDVRILDFQMCYVASLATDIAEFFYTCLSSHDRKTHLDRLLFIYFASFSNVLKASGKAIPFTYKELQDEYKAKFLYGVVAAICKLPIIVAEEDEIPDMDSYVDQKTFSNTQQSSMITMIQKYNNFQPRFLSIFKELNLT</sequence>
<feature type="domain" description="CHK kinase-like" evidence="1">
    <location>
        <begin position="135"/>
        <end position="332"/>
    </location>
</feature>
<dbReference type="SMART" id="SM00587">
    <property type="entry name" value="CHK"/>
    <property type="match status" value="1"/>
</dbReference>
<dbReference type="Gene3D" id="3.90.1200.10">
    <property type="match status" value="1"/>
</dbReference>
<dbReference type="Pfam" id="PF02958">
    <property type="entry name" value="EcKL"/>
    <property type="match status" value="1"/>
</dbReference>
<evidence type="ECO:0000259" key="1">
    <source>
        <dbReference type="SMART" id="SM00587"/>
    </source>
</evidence>